<dbReference type="InterPro" id="IPR017740">
    <property type="entry name" value="TssA-like"/>
</dbReference>
<feature type="domain" description="ImpA N-terminal" evidence="2">
    <location>
        <begin position="10"/>
        <end position="130"/>
    </location>
</feature>
<evidence type="ECO:0000313" key="3">
    <source>
        <dbReference type="EMBL" id="MFD1951490.1"/>
    </source>
</evidence>
<name>A0ABW4U0B0_9SPHN</name>
<dbReference type="RefSeq" id="WP_380930210.1">
    <property type="nucleotide sequence ID" value="NZ_JBHUGS010000003.1"/>
</dbReference>
<evidence type="ECO:0000256" key="1">
    <source>
        <dbReference type="SAM" id="MobiDB-lite"/>
    </source>
</evidence>
<keyword evidence="4" id="KW-1185">Reference proteome</keyword>
<protein>
    <submittedName>
        <fullName evidence="3">ImpA family type VI secretion system protein</fullName>
    </submittedName>
</protein>
<dbReference type="PANTHER" id="PTHR37951:SF1">
    <property type="entry name" value="TYPE VI SECRETION SYSTEM COMPONENT TSSA1"/>
    <property type="match status" value="1"/>
</dbReference>
<dbReference type="PANTHER" id="PTHR37951">
    <property type="entry name" value="CYTOPLASMIC PROTEIN-RELATED"/>
    <property type="match status" value="1"/>
</dbReference>
<proteinExistence type="predicted"/>
<comment type="caution">
    <text evidence="3">The sequence shown here is derived from an EMBL/GenBank/DDBJ whole genome shotgun (WGS) entry which is preliminary data.</text>
</comment>
<evidence type="ECO:0000313" key="4">
    <source>
        <dbReference type="Proteomes" id="UP001597400"/>
    </source>
</evidence>
<dbReference type="Proteomes" id="UP001597400">
    <property type="component" value="Unassembled WGS sequence"/>
</dbReference>
<evidence type="ECO:0000259" key="2">
    <source>
        <dbReference type="Pfam" id="PF06812"/>
    </source>
</evidence>
<organism evidence="3 4">
    <name type="scientific">Sphingomonas arantia</name>
    <dbReference type="NCBI Taxonomy" id="1460676"/>
    <lineage>
        <taxon>Bacteria</taxon>
        <taxon>Pseudomonadati</taxon>
        <taxon>Pseudomonadota</taxon>
        <taxon>Alphaproteobacteria</taxon>
        <taxon>Sphingomonadales</taxon>
        <taxon>Sphingomonadaceae</taxon>
        <taxon>Sphingomonas</taxon>
    </lineage>
</organism>
<gene>
    <name evidence="3" type="ORF">ACFSGX_12015</name>
</gene>
<sequence>MKTPDIATLLAPVSETDRAGPDLAYDPERHEIEQAFEASVSIDTDGSSVAAADIDWRRIIGAIAGQSTRTKDIWLAVYLCRAGARAGKLDIVEAGAGYLAGLIDGYWDDVHPRLEDYGVEGRTGACDTLVRFREFIGPLRGIALLEHSRYGSFNGGDLQRFQHGGEAEDGYSAFRATLDDAGSAERLAQAAAQLDGIATLFRSVNAALALHAGAGAGTSFAPLFQALDEIGGAARAFLPGPCEQSDIPAGEVSAGDTPTDSRGSGPVRSRDDVVRTIDSVIDYYRRAEPHSPVPLLLGRARAWVHRDFMEVLQDIAPAAVSEAQHLLHFQNGPE</sequence>
<dbReference type="Pfam" id="PF06812">
    <property type="entry name" value="ImpA_N"/>
    <property type="match status" value="1"/>
</dbReference>
<feature type="region of interest" description="Disordered" evidence="1">
    <location>
        <begin position="245"/>
        <end position="269"/>
    </location>
</feature>
<dbReference type="InterPro" id="IPR010657">
    <property type="entry name" value="ImpA_N"/>
</dbReference>
<reference evidence="4" key="1">
    <citation type="journal article" date="2019" name="Int. J. Syst. Evol. Microbiol.">
        <title>The Global Catalogue of Microorganisms (GCM) 10K type strain sequencing project: providing services to taxonomists for standard genome sequencing and annotation.</title>
        <authorList>
            <consortium name="The Broad Institute Genomics Platform"/>
            <consortium name="The Broad Institute Genome Sequencing Center for Infectious Disease"/>
            <person name="Wu L."/>
            <person name="Ma J."/>
        </authorList>
    </citation>
    <scope>NUCLEOTIDE SEQUENCE [LARGE SCALE GENOMIC DNA]</scope>
    <source>
        <strain evidence="4">CGMCC 1.12702</strain>
    </source>
</reference>
<accession>A0ABW4U0B0</accession>
<dbReference type="EMBL" id="JBHUGS010000003">
    <property type="protein sequence ID" value="MFD1951490.1"/>
    <property type="molecule type" value="Genomic_DNA"/>
</dbReference>